<dbReference type="AlphaFoldDB" id="A0A8J8M840"/>
<keyword evidence="2" id="KW-1185">Reference proteome</keyword>
<protein>
    <submittedName>
        <fullName evidence="1">Uncharacterized protein</fullName>
    </submittedName>
</protein>
<proteinExistence type="predicted"/>
<dbReference type="Proteomes" id="UP000677305">
    <property type="component" value="Chromosome"/>
</dbReference>
<gene>
    <name evidence="1" type="ORF">HYG85_04125</name>
</gene>
<dbReference type="KEGG" id="vgu:HYG85_04125"/>
<accession>A0A8J8M840</accession>
<organism evidence="1 2">
    <name type="scientific">Vallitalea guaymasensis</name>
    <dbReference type="NCBI Taxonomy" id="1185412"/>
    <lineage>
        <taxon>Bacteria</taxon>
        <taxon>Bacillati</taxon>
        <taxon>Bacillota</taxon>
        <taxon>Clostridia</taxon>
        <taxon>Lachnospirales</taxon>
        <taxon>Vallitaleaceae</taxon>
        <taxon>Vallitalea</taxon>
    </lineage>
</organism>
<dbReference type="RefSeq" id="WP_212692406.1">
    <property type="nucleotide sequence ID" value="NZ_CP058561.1"/>
</dbReference>
<sequence>MDFSKEKFKHLDQFFAKNPDICLRTMNLLDEQEVSTLCFDRLKKHKDQLMLLLKAWQRLLKILPESQDEVTVIKKLLNNNLHSAVQIASIPKKHFLKEYGHLFNDLEEANAMYHNAQMVRSQIAVKYMRLKQNHEPHIEAARFRQQL</sequence>
<reference evidence="1 2" key="1">
    <citation type="submission" date="2020-07" db="EMBL/GenBank/DDBJ databases">
        <title>Vallitalea guaymasensis genome.</title>
        <authorList>
            <person name="Postec A."/>
        </authorList>
    </citation>
    <scope>NUCLEOTIDE SEQUENCE [LARGE SCALE GENOMIC DNA]</scope>
    <source>
        <strain evidence="1 2">Ra1766G1</strain>
    </source>
</reference>
<name>A0A8J8M840_9FIRM</name>
<dbReference type="EMBL" id="CP058561">
    <property type="protein sequence ID" value="QUH28142.1"/>
    <property type="molecule type" value="Genomic_DNA"/>
</dbReference>
<evidence type="ECO:0000313" key="2">
    <source>
        <dbReference type="Proteomes" id="UP000677305"/>
    </source>
</evidence>
<evidence type="ECO:0000313" key="1">
    <source>
        <dbReference type="EMBL" id="QUH28142.1"/>
    </source>
</evidence>